<dbReference type="SUPFAM" id="SSF56752">
    <property type="entry name" value="D-aminoacid aminotransferase-like PLP-dependent enzymes"/>
    <property type="match status" value="1"/>
</dbReference>
<keyword evidence="7 10" id="KW-0100">Branched-chain amino acid biosynthesis</keyword>
<evidence type="ECO:0000256" key="9">
    <source>
        <dbReference type="RuleBase" id="RU004516"/>
    </source>
</evidence>
<organism evidence="11 12">
    <name type="scientific">Phaedon cochleariae</name>
    <name type="common">Mustard beetle</name>
    <dbReference type="NCBI Taxonomy" id="80249"/>
    <lineage>
        <taxon>Eukaryota</taxon>
        <taxon>Metazoa</taxon>
        <taxon>Ecdysozoa</taxon>
        <taxon>Arthropoda</taxon>
        <taxon>Hexapoda</taxon>
        <taxon>Insecta</taxon>
        <taxon>Pterygota</taxon>
        <taxon>Neoptera</taxon>
        <taxon>Endopterygota</taxon>
        <taxon>Coleoptera</taxon>
        <taxon>Polyphaga</taxon>
        <taxon>Cucujiformia</taxon>
        <taxon>Chrysomeloidea</taxon>
        <taxon>Chrysomelidae</taxon>
        <taxon>Chrysomelinae</taxon>
        <taxon>Chrysomelini</taxon>
        <taxon>Phaedon</taxon>
    </lineage>
</organism>
<dbReference type="NCBIfam" id="NF009897">
    <property type="entry name" value="PRK13357.1"/>
    <property type="match status" value="1"/>
</dbReference>
<comment type="similarity">
    <text evidence="2 8">Belongs to the class-IV pyridoxal-phosphate-dependent aminotransferase family.</text>
</comment>
<keyword evidence="3 10" id="KW-0032">Aminotransferase</keyword>
<comment type="catalytic activity">
    <reaction evidence="10">
        <text>L-valine + 2-oxoglutarate = 3-methyl-2-oxobutanoate + L-glutamate</text>
        <dbReference type="Rhea" id="RHEA:24813"/>
        <dbReference type="ChEBI" id="CHEBI:11851"/>
        <dbReference type="ChEBI" id="CHEBI:16810"/>
        <dbReference type="ChEBI" id="CHEBI:29985"/>
        <dbReference type="ChEBI" id="CHEBI:57762"/>
        <dbReference type="EC" id="2.6.1.42"/>
    </reaction>
</comment>
<dbReference type="Pfam" id="PF01063">
    <property type="entry name" value="Aminotran_4"/>
    <property type="match status" value="1"/>
</dbReference>
<keyword evidence="5 10" id="KW-0808">Transferase</keyword>
<dbReference type="Gene3D" id="3.30.470.10">
    <property type="match status" value="1"/>
</dbReference>
<dbReference type="EC" id="2.6.1.42" evidence="10"/>
<dbReference type="InterPro" id="IPR043131">
    <property type="entry name" value="BCAT-like_N"/>
</dbReference>
<evidence type="ECO:0000256" key="2">
    <source>
        <dbReference type="ARBA" id="ARBA00009320"/>
    </source>
</evidence>
<dbReference type="EMBL" id="OU896718">
    <property type="protein sequence ID" value="CAG9815723.1"/>
    <property type="molecule type" value="Genomic_DNA"/>
</dbReference>
<dbReference type="PANTHER" id="PTHR11825:SF44">
    <property type="entry name" value="BRANCHED-CHAIN-AMINO-ACID AMINOTRANSFERASE"/>
    <property type="match status" value="1"/>
</dbReference>
<dbReference type="GO" id="GO:0009099">
    <property type="term" value="P:L-valine biosynthetic process"/>
    <property type="evidence" value="ECO:0007669"/>
    <property type="project" value="TreeGrafter"/>
</dbReference>
<dbReference type="PROSITE" id="PS00770">
    <property type="entry name" value="AA_TRANSFER_CLASS_4"/>
    <property type="match status" value="1"/>
</dbReference>
<comment type="catalytic activity">
    <reaction evidence="10">
        <text>L-isoleucine + 2-oxoglutarate = (S)-3-methyl-2-oxopentanoate + L-glutamate</text>
        <dbReference type="Rhea" id="RHEA:24801"/>
        <dbReference type="ChEBI" id="CHEBI:16810"/>
        <dbReference type="ChEBI" id="CHEBI:29985"/>
        <dbReference type="ChEBI" id="CHEBI:35146"/>
        <dbReference type="ChEBI" id="CHEBI:58045"/>
        <dbReference type="EC" id="2.6.1.42"/>
    </reaction>
</comment>
<evidence type="ECO:0000313" key="12">
    <source>
        <dbReference type="Proteomes" id="UP001153737"/>
    </source>
</evidence>
<dbReference type="InterPro" id="IPR033939">
    <property type="entry name" value="BCAT_family"/>
</dbReference>
<dbReference type="InterPro" id="IPR018300">
    <property type="entry name" value="Aminotrans_IV_CS"/>
</dbReference>
<gene>
    <name evidence="11" type="ORF">PHAECO_LOCUS3203</name>
</gene>
<evidence type="ECO:0000256" key="1">
    <source>
        <dbReference type="ARBA" id="ARBA00001933"/>
    </source>
</evidence>
<comment type="cofactor">
    <cofactor evidence="1 9">
        <name>pyridoxal 5'-phosphate</name>
        <dbReference type="ChEBI" id="CHEBI:597326"/>
    </cofactor>
</comment>
<dbReference type="InterPro" id="IPR043132">
    <property type="entry name" value="BCAT-like_C"/>
</dbReference>
<keyword evidence="4 10" id="KW-0028">Amino-acid biosynthesis</keyword>
<name>A0A9N9SF05_PHACE</name>
<feature type="non-terminal residue" evidence="11">
    <location>
        <position position="1"/>
    </location>
</feature>
<dbReference type="GO" id="GO:0005739">
    <property type="term" value="C:mitochondrion"/>
    <property type="evidence" value="ECO:0007669"/>
    <property type="project" value="TreeGrafter"/>
</dbReference>
<dbReference type="OrthoDB" id="1732691at2759"/>
<dbReference type="InterPro" id="IPR001544">
    <property type="entry name" value="Aminotrans_IV"/>
</dbReference>
<evidence type="ECO:0000256" key="8">
    <source>
        <dbReference type="RuleBase" id="RU004106"/>
    </source>
</evidence>
<sequence>VPVNVVFEKSRKFQEFLKSVVFYVLSGLYLNYIRIMSAIQSKQRACRWILRHQHKLKQAIRACSLQVKEAPNCDAMPAEEADSECTFRYDDLTTKLADPGRLRAKPEVSDLKFGHFFSDHMLKIQYHRKLGGWQKPVITPFENLSIHPAARVLHYAIQLFEGTKVYRGADGKLRWFRPDLNMIRMNRSAEMIGLPTFIGTELIKCIKRLVQIDQEWVPHSEQASLYIRPSMIGIDGTLGVAQSESALLYAILCPVGPYWAAGEEDSVSLLADPRYARAWPGGCGSSKLGSNYGPTIRVQSYANKRGLQQVLWLYGPQHYVTEVGTMNIFMVYLDDNGEKVLVTPPLNELILPGVVRHSILELARLWKECRVEERMFTMAELLKYQRSGRLLEFFGAGTACIVTPVTSIEYMGESIRIPSKDHPNPMYQKLRDYLAAIQYGHIEHPWCIVID</sequence>
<dbReference type="FunFam" id="3.30.470.10:FF:000002">
    <property type="entry name" value="Branched-chain-amino-acid aminotransferase"/>
    <property type="match status" value="1"/>
</dbReference>
<dbReference type="InterPro" id="IPR036038">
    <property type="entry name" value="Aminotransferase-like"/>
</dbReference>
<evidence type="ECO:0000256" key="6">
    <source>
        <dbReference type="ARBA" id="ARBA00022898"/>
    </source>
</evidence>
<evidence type="ECO:0000256" key="10">
    <source>
        <dbReference type="RuleBase" id="RU004517"/>
    </source>
</evidence>
<comment type="catalytic activity">
    <reaction evidence="10">
        <text>L-leucine + 2-oxoglutarate = 4-methyl-2-oxopentanoate + L-glutamate</text>
        <dbReference type="Rhea" id="RHEA:18321"/>
        <dbReference type="ChEBI" id="CHEBI:16810"/>
        <dbReference type="ChEBI" id="CHEBI:17865"/>
        <dbReference type="ChEBI" id="CHEBI:29985"/>
        <dbReference type="ChEBI" id="CHEBI:57427"/>
        <dbReference type="EC" id="2.6.1.42"/>
    </reaction>
</comment>
<dbReference type="NCBIfam" id="TIGR01123">
    <property type="entry name" value="ilvE_II"/>
    <property type="match status" value="1"/>
</dbReference>
<dbReference type="AlphaFoldDB" id="A0A9N9SF05"/>
<reference evidence="11" key="2">
    <citation type="submission" date="2022-10" db="EMBL/GenBank/DDBJ databases">
        <authorList>
            <consortium name="ENA_rothamsted_submissions"/>
            <consortium name="culmorum"/>
            <person name="King R."/>
        </authorList>
    </citation>
    <scope>NUCLEOTIDE SEQUENCE</scope>
</reference>
<accession>A0A9N9SF05</accession>
<dbReference type="CDD" id="cd01557">
    <property type="entry name" value="BCAT_beta_family"/>
    <property type="match status" value="1"/>
</dbReference>
<protein>
    <recommendedName>
        <fullName evidence="10">Branched-chain-amino-acid aminotransferase</fullName>
        <ecNumber evidence="10">2.6.1.42</ecNumber>
    </recommendedName>
</protein>
<dbReference type="Proteomes" id="UP001153737">
    <property type="component" value="Chromosome 12"/>
</dbReference>
<evidence type="ECO:0000256" key="3">
    <source>
        <dbReference type="ARBA" id="ARBA00022576"/>
    </source>
</evidence>
<dbReference type="Gene3D" id="3.20.10.10">
    <property type="entry name" value="D-amino Acid Aminotransferase, subunit A, domain 2"/>
    <property type="match status" value="1"/>
</dbReference>
<dbReference type="InterPro" id="IPR005786">
    <property type="entry name" value="B_amino_transII"/>
</dbReference>
<keyword evidence="6 9" id="KW-0663">Pyridoxal phosphate</keyword>
<dbReference type="GO" id="GO:0009098">
    <property type="term" value="P:L-leucine biosynthetic process"/>
    <property type="evidence" value="ECO:0007669"/>
    <property type="project" value="TreeGrafter"/>
</dbReference>
<keyword evidence="12" id="KW-1185">Reference proteome</keyword>
<evidence type="ECO:0000256" key="5">
    <source>
        <dbReference type="ARBA" id="ARBA00022679"/>
    </source>
</evidence>
<evidence type="ECO:0000256" key="7">
    <source>
        <dbReference type="ARBA" id="ARBA00023304"/>
    </source>
</evidence>
<evidence type="ECO:0000313" key="11">
    <source>
        <dbReference type="EMBL" id="CAG9815723.1"/>
    </source>
</evidence>
<evidence type="ECO:0000256" key="4">
    <source>
        <dbReference type="ARBA" id="ARBA00022605"/>
    </source>
</evidence>
<proteinExistence type="inferred from homology"/>
<dbReference type="PANTHER" id="PTHR11825">
    <property type="entry name" value="SUBGROUP IIII AMINOTRANSFERASE"/>
    <property type="match status" value="1"/>
</dbReference>
<reference evidence="11" key="1">
    <citation type="submission" date="2022-01" db="EMBL/GenBank/DDBJ databases">
        <authorList>
            <person name="King R."/>
        </authorList>
    </citation>
    <scope>NUCLEOTIDE SEQUENCE</scope>
</reference>
<dbReference type="GO" id="GO:0004084">
    <property type="term" value="F:branched-chain-amino-acid transaminase activity"/>
    <property type="evidence" value="ECO:0007669"/>
    <property type="project" value="UniProtKB-EC"/>
</dbReference>